<feature type="signal peptide" evidence="2">
    <location>
        <begin position="1"/>
        <end position="30"/>
    </location>
</feature>
<dbReference type="Proteomes" id="UP000661025">
    <property type="component" value="Unassembled WGS sequence"/>
</dbReference>
<dbReference type="EMBL" id="JACYXT010000016">
    <property type="protein sequence ID" value="MBD9727608.1"/>
    <property type="molecule type" value="Genomic_DNA"/>
</dbReference>
<evidence type="ECO:0000256" key="2">
    <source>
        <dbReference type="SAM" id="SignalP"/>
    </source>
</evidence>
<sequence length="192" mass="20064">MRPHLLRKSLLVAVLGGALLTGFGAPSALAAAPAAASAVTSVSDDAAEARFFEMNDIIWQGCEPDVSDDDGAATPPGDDHADPVPVDPYDPVRLDPTEQCVADRHARRVSRAFSGTAVADHAALLTKLTSLNYPAARIHRVPDHLGAPRVRLDLRVGGDHIALQVTATGLGVTTETFGTSEGMSVTDVLLEP</sequence>
<evidence type="ECO:0000313" key="4">
    <source>
        <dbReference type="Proteomes" id="UP000661025"/>
    </source>
</evidence>
<protein>
    <recommendedName>
        <fullName evidence="5">Secreted protein</fullName>
    </recommendedName>
</protein>
<accession>A0A927L9J5</accession>
<proteinExistence type="predicted"/>
<dbReference type="RefSeq" id="WP_143674550.1">
    <property type="nucleotide sequence ID" value="NZ_CP119182.1"/>
</dbReference>
<feature type="chain" id="PRO_5036904333" description="Secreted protein" evidence="2">
    <location>
        <begin position="31"/>
        <end position="192"/>
    </location>
</feature>
<keyword evidence="2" id="KW-0732">Signal</keyword>
<organism evidence="3 4">
    <name type="scientific">Streptomyces caniscabiei</name>
    <dbReference type="NCBI Taxonomy" id="2746961"/>
    <lineage>
        <taxon>Bacteria</taxon>
        <taxon>Bacillati</taxon>
        <taxon>Actinomycetota</taxon>
        <taxon>Actinomycetes</taxon>
        <taxon>Kitasatosporales</taxon>
        <taxon>Streptomycetaceae</taxon>
        <taxon>Streptomyces</taxon>
    </lineage>
</organism>
<dbReference type="AlphaFoldDB" id="A0A927L9J5"/>
<name>A0A927L9J5_9ACTN</name>
<gene>
    <name evidence="3" type="ORF">IHE70_31380</name>
</gene>
<reference evidence="3" key="1">
    <citation type="submission" date="2020-09" db="EMBL/GenBank/DDBJ databases">
        <title>Streptomyces canutascabiei sp. nov., which causes potato common scab and is distributed across the world.</title>
        <authorList>
            <person name="Nguyen H.P."/>
            <person name="Weisberg A.J."/>
            <person name="Chang J.H."/>
            <person name="Clarke C.R."/>
        </authorList>
    </citation>
    <scope>NUCLEOTIDE SEQUENCE</scope>
    <source>
        <strain evidence="3">ID-01-6.2a</strain>
    </source>
</reference>
<feature type="region of interest" description="Disordered" evidence="1">
    <location>
        <begin position="64"/>
        <end position="90"/>
    </location>
</feature>
<dbReference type="GeneID" id="79931431"/>
<comment type="caution">
    <text evidence="3">The sequence shown here is derived from an EMBL/GenBank/DDBJ whole genome shotgun (WGS) entry which is preliminary data.</text>
</comment>
<evidence type="ECO:0008006" key="5">
    <source>
        <dbReference type="Google" id="ProtNLM"/>
    </source>
</evidence>
<evidence type="ECO:0000313" key="3">
    <source>
        <dbReference type="EMBL" id="MBD9727608.1"/>
    </source>
</evidence>
<evidence type="ECO:0000256" key="1">
    <source>
        <dbReference type="SAM" id="MobiDB-lite"/>
    </source>
</evidence>